<accession>A0ABU6SB11</accession>
<name>A0ABU6SB11_9FABA</name>
<protein>
    <recommendedName>
        <fullName evidence="3">Reverse transcriptase domain-containing protein</fullName>
    </recommendedName>
</protein>
<organism evidence="1 2">
    <name type="scientific">Stylosanthes scabra</name>
    <dbReference type="NCBI Taxonomy" id="79078"/>
    <lineage>
        <taxon>Eukaryota</taxon>
        <taxon>Viridiplantae</taxon>
        <taxon>Streptophyta</taxon>
        <taxon>Embryophyta</taxon>
        <taxon>Tracheophyta</taxon>
        <taxon>Spermatophyta</taxon>
        <taxon>Magnoliopsida</taxon>
        <taxon>eudicotyledons</taxon>
        <taxon>Gunneridae</taxon>
        <taxon>Pentapetalae</taxon>
        <taxon>rosids</taxon>
        <taxon>fabids</taxon>
        <taxon>Fabales</taxon>
        <taxon>Fabaceae</taxon>
        <taxon>Papilionoideae</taxon>
        <taxon>50 kb inversion clade</taxon>
        <taxon>dalbergioids sensu lato</taxon>
        <taxon>Dalbergieae</taxon>
        <taxon>Pterocarpus clade</taxon>
        <taxon>Stylosanthes</taxon>
    </lineage>
</organism>
<evidence type="ECO:0008006" key="3">
    <source>
        <dbReference type="Google" id="ProtNLM"/>
    </source>
</evidence>
<gene>
    <name evidence="1" type="ORF">PIB30_026863</name>
</gene>
<dbReference type="Proteomes" id="UP001341840">
    <property type="component" value="Unassembled WGS sequence"/>
</dbReference>
<dbReference type="EMBL" id="JASCZI010060517">
    <property type="protein sequence ID" value="MED6133279.1"/>
    <property type="molecule type" value="Genomic_DNA"/>
</dbReference>
<proteinExistence type="predicted"/>
<comment type="caution">
    <text evidence="1">The sequence shown here is derived from an EMBL/GenBank/DDBJ whole genome shotgun (WGS) entry which is preliminary data.</text>
</comment>
<keyword evidence="2" id="KW-1185">Reference proteome</keyword>
<evidence type="ECO:0000313" key="2">
    <source>
        <dbReference type="Proteomes" id="UP001341840"/>
    </source>
</evidence>
<evidence type="ECO:0000313" key="1">
    <source>
        <dbReference type="EMBL" id="MED6133279.1"/>
    </source>
</evidence>
<sequence>MERGLRQGDPISPFLFVMVADVLDKMIKRAEQQRNVDWRSITPPAVLLGAVQNAKNGGKEDYQHSV</sequence>
<reference evidence="1 2" key="1">
    <citation type="journal article" date="2023" name="Plants (Basel)">
        <title>Bridging the Gap: Combining Genomics and Transcriptomics Approaches to Understand Stylosanthes scabra, an Orphan Legume from the Brazilian Caatinga.</title>
        <authorList>
            <person name="Ferreira-Neto J.R.C."/>
            <person name="da Silva M.D."/>
            <person name="Binneck E."/>
            <person name="de Melo N.F."/>
            <person name="da Silva R.H."/>
            <person name="de Melo A.L.T.M."/>
            <person name="Pandolfi V."/>
            <person name="Bustamante F.O."/>
            <person name="Brasileiro-Vidal A.C."/>
            <person name="Benko-Iseppon A.M."/>
        </authorList>
    </citation>
    <scope>NUCLEOTIDE SEQUENCE [LARGE SCALE GENOMIC DNA]</scope>
    <source>
        <tissue evidence="1">Leaves</tissue>
    </source>
</reference>